<dbReference type="EMBL" id="JAVRHQ010000002">
    <property type="protein sequence ID" value="MDT0641930.1"/>
    <property type="molecule type" value="Genomic_DNA"/>
</dbReference>
<dbReference type="Pfam" id="PF22366">
    <property type="entry name" value="NDH2_C"/>
    <property type="match status" value="1"/>
</dbReference>
<reference evidence="11 12" key="1">
    <citation type="submission" date="2023-09" db="EMBL/GenBank/DDBJ databases">
        <authorList>
            <person name="Rey-Velasco X."/>
        </authorList>
    </citation>
    <scope>NUCLEOTIDE SEQUENCE [LARGE SCALE GENOMIC DNA]</scope>
    <source>
        <strain evidence="11 12">F363</strain>
    </source>
</reference>
<dbReference type="PRINTS" id="PR00368">
    <property type="entry name" value="FADPNR"/>
</dbReference>
<gene>
    <name evidence="11" type="ORF">RM553_03705</name>
</gene>
<comment type="caution">
    <text evidence="11">The sequence shown here is derived from an EMBL/GenBank/DDBJ whole genome shotgun (WGS) entry which is preliminary data.</text>
</comment>
<evidence type="ECO:0000313" key="11">
    <source>
        <dbReference type="EMBL" id="MDT0641930.1"/>
    </source>
</evidence>
<evidence type="ECO:0000256" key="8">
    <source>
        <dbReference type="ARBA" id="ARBA00047599"/>
    </source>
</evidence>
<evidence type="ECO:0000259" key="9">
    <source>
        <dbReference type="Pfam" id="PF07992"/>
    </source>
</evidence>
<dbReference type="Proteomes" id="UP001262889">
    <property type="component" value="Unassembled WGS sequence"/>
</dbReference>
<keyword evidence="3" id="KW-0285">Flavoprotein</keyword>
<organism evidence="11 12">
    <name type="scientific">Autumnicola tepida</name>
    <dbReference type="NCBI Taxonomy" id="3075595"/>
    <lineage>
        <taxon>Bacteria</taxon>
        <taxon>Pseudomonadati</taxon>
        <taxon>Bacteroidota</taxon>
        <taxon>Flavobacteriia</taxon>
        <taxon>Flavobacteriales</taxon>
        <taxon>Flavobacteriaceae</taxon>
        <taxon>Autumnicola</taxon>
    </lineage>
</organism>
<evidence type="ECO:0000256" key="4">
    <source>
        <dbReference type="ARBA" id="ARBA00022827"/>
    </source>
</evidence>
<evidence type="ECO:0000256" key="5">
    <source>
        <dbReference type="ARBA" id="ARBA00022946"/>
    </source>
</evidence>
<proteinExistence type="inferred from homology"/>
<dbReference type="RefSeq" id="WP_311533605.1">
    <property type="nucleotide sequence ID" value="NZ_JAVRHQ010000002.1"/>
</dbReference>
<protein>
    <recommendedName>
        <fullName evidence="2">NADH:ubiquinone reductase (non-electrogenic)</fullName>
        <ecNumber evidence="2">1.6.5.9</ecNumber>
    </recommendedName>
</protein>
<evidence type="ECO:0000256" key="6">
    <source>
        <dbReference type="ARBA" id="ARBA00023002"/>
    </source>
</evidence>
<accession>A0ABU3C6F5</accession>
<evidence type="ECO:0000256" key="3">
    <source>
        <dbReference type="ARBA" id="ARBA00022630"/>
    </source>
</evidence>
<keyword evidence="4" id="KW-0274">FAD</keyword>
<keyword evidence="5" id="KW-0809">Transit peptide</keyword>
<dbReference type="InterPro" id="IPR036188">
    <property type="entry name" value="FAD/NAD-bd_sf"/>
</dbReference>
<dbReference type="PRINTS" id="PR00411">
    <property type="entry name" value="PNDRDTASEI"/>
</dbReference>
<keyword evidence="7" id="KW-0520">NAD</keyword>
<name>A0ABU3C6F5_9FLAO</name>
<dbReference type="SUPFAM" id="SSF51905">
    <property type="entry name" value="FAD/NAD(P)-binding domain"/>
    <property type="match status" value="2"/>
</dbReference>
<evidence type="ECO:0000256" key="7">
    <source>
        <dbReference type="ARBA" id="ARBA00023027"/>
    </source>
</evidence>
<dbReference type="EC" id="1.6.5.9" evidence="2"/>
<dbReference type="Gene3D" id="3.50.50.100">
    <property type="match status" value="1"/>
</dbReference>
<dbReference type="GO" id="GO:0016491">
    <property type="term" value="F:oxidoreductase activity"/>
    <property type="evidence" value="ECO:0007669"/>
    <property type="project" value="UniProtKB-KW"/>
</dbReference>
<dbReference type="InterPro" id="IPR054585">
    <property type="entry name" value="NDH2-like_C"/>
</dbReference>
<dbReference type="InterPro" id="IPR045024">
    <property type="entry name" value="NDH-2"/>
</dbReference>
<evidence type="ECO:0000256" key="1">
    <source>
        <dbReference type="ARBA" id="ARBA00005272"/>
    </source>
</evidence>
<comment type="catalytic activity">
    <reaction evidence="8">
        <text>a quinone + NADH + H(+) = a quinol + NAD(+)</text>
        <dbReference type="Rhea" id="RHEA:46160"/>
        <dbReference type="ChEBI" id="CHEBI:15378"/>
        <dbReference type="ChEBI" id="CHEBI:24646"/>
        <dbReference type="ChEBI" id="CHEBI:57540"/>
        <dbReference type="ChEBI" id="CHEBI:57945"/>
        <dbReference type="ChEBI" id="CHEBI:132124"/>
        <dbReference type="EC" id="1.6.5.9"/>
    </reaction>
</comment>
<keyword evidence="6 11" id="KW-0560">Oxidoreductase</keyword>
<evidence type="ECO:0000256" key="2">
    <source>
        <dbReference type="ARBA" id="ARBA00012637"/>
    </source>
</evidence>
<keyword evidence="12" id="KW-1185">Reference proteome</keyword>
<dbReference type="Pfam" id="PF07992">
    <property type="entry name" value="Pyr_redox_2"/>
    <property type="match status" value="1"/>
</dbReference>
<evidence type="ECO:0000313" key="12">
    <source>
        <dbReference type="Proteomes" id="UP001262889"/>
    </source>
</evidence>
<dbReference type="PANTHER" id="PTHR43706:SF47">
    <property type="entry name" value="EXTERNAL NADH-UBIQUINONE OXIDOREDUCTASE 1, MITOCHONDRIAL-RELATED"/>
    <property type="match status" value="1"/>
</dbReference>
<dbReference type="PANTHER" id="PTHR43706">
    <property type="entry name" value="NADH DEHYDROGENASE"/>
    <property type="match status" value="1"/>
</dbReference>
<feature type="domain" description="External alternative NADH-ubiquinone oxidoreductase-like C-terminal" evidence="10">
    <location>
        <begin position="372"/>
        <end position="427"/>
    </location>
</feature>
<dbReference type="InterPro" id="IPR023753">
    <property type="entry name" value="FAD/NAD-binding_dom"/>
</dbReference>
<sequence length="455" mass="50519">MNVNHSNNKITETACKITDEICLPDSDLPRIVIIGGGFAGLALVEKLKHQEVQVVLLDKNNFHQFQPLLYQVATSALEPDSIVFPFRKQINGYKNVFFRLAEVEEIQADSNTIMTNKGSVSYDYLVLATGTTTNFFGMDSVAKNSLGMKDIRDSLNIRHMMLQNLEQAAITCDDDERDALTNFVIVGGGPAGVEMAGALAEFCKYILPKDYPEYPSSIMNIYLIEAIDDLLSTMSDKASSKTLKYLEDLNVKVLLNEAVSNYDGNEVTTKSGKTILAKNLIWTAGVKGQFPKGIDKKHVVKDNRIKTGSFLMVEGSKNIFAIGDIAAVISKKTPKGHPQVAQTAIQQGKWLGNSLLKIIKNESPKPFEYKDKGSLATVGKRKAVADLGKMKFAGYFAWLLWSIVHLMSISGFRNKLMVGFNWAVSYFTYEKSNRLIIRNFKPTSSQTKESGQYES</sequence>
<feature type="domain" description="FAD/NAD(P)-binding" evidence="9">
    <location>
        <begin position="30"/>
        <end position="348"/>
    </location>
</feature>
<evidence type="ECO:0000259" key="10">
    <source>
        <dbReference type="Pfam" id="PF22366"/>
    </source>
</evidence>
<comment type="similarity">
    <text evidence="1">Belongs to the NADH dehydrogenase family.</text>
</comment>